<dbReference type="GO" id="GO:0016301">
    <property type="term" value="F:kinase activity"/>
    <property type="evidence" value="ECO:0007669"/>
    <property type="project" value="UniProtKB-KW"/>
</dbReference>
<feature type="region of interest" description="Disordered" evidence="1">
    <location>
        <begin position="1"/>
        <end position="69"/>
    </location>
</feature>
<feature type="region of interest" description="Disordered" evidence="1">
    <location>
        <begin position="98"/>
        <end position="168"/>
    </location>
</feature>
<proteinExistence type="predicted"/>
<keyword evidence="3" id="KW-1185">Reference proteome</keyword>
<keyword evidence="2" id="KW-0808">Transferase</keyword>
<name>A0ABR0JPN8_9PEZI</name>
<accession>A0ABR0JPN8</accession>
<protein>
    <submittedName>
        <fullName evidence="2">Kinase-regulated stress-responsive transcription factor skn7</fullName>
    </submittedName>
</protein>
<organism evidence="2 3">
    <name type="scientific">Cryomyces antarcticus</name>
    <dbReference type="NCBI Taxonomy" id="329879"/>
    <lineage>
        <taxon>Eukaryota</taxon>
        <taxon>Fungi</taxon>
        <taxon>Dikarya</taxon>
        <taxon>Ascomycota</taxon>
        <taxon>Pezizomycotina</taxon>
        <taxon>Dothideomycetes</taxon>
        <taxon>Dothideomycetes incertae sedis</taxon>
        <taxon>Cryomyces</taxon>
    </lineage>
</organism>
<gene>
    <name evidence="2" type="primary">SKN7_2</name>
    <name evidence="2" type="ORF">LTR16_009827</name>
</gene>
<feature type="compositionally biased region" description="Polar residues" evidence="1">
    <location>
        <begin position="51"/>
        <end position="64"/>
    </location>
</feature>
<evidence type="ECO:0000313" key="2">
    <source>
        <dbReference type="EMBL" id="KAK5067872.1"/>
    </source>
</evidence>
<dbReference type="Proteomes" id="UP001357485">
    <property type="component" value="Unassembled WGS sequence"/>
</dbReference>
<keyword evidence="2" id="KW-0418">Kinase</keyword>
<reference evidence="2 3" key="1">
    <citation type="submission" date="2023-08" db="EMBL/GenBank/DDBJ databases">
        <title>Black Yeasts Isolated from many extreme environments.</title>
        <authorList>
            <person name="Coleine C."/>
            <person name="Stajich J.E."/>
            <person name="Selbmann L."/>
        </authorList>
    </citation>
    <scope>NUCLEOTIDE SEQUENCE [LARGE SCALE GENOMIC DNA]</scope>
    <source>
        <strain evidence="2 3">CCFEE 536</strain>
    </source>
</reference>
<evidence type="ECO:0000313" key="3">
    <source>
        <dbReference type="Proteomes" id="UP001357485"/>
    </source>
</evidence>
<comment type="caution">
    <text evidence="2">The sequence shown here is derived from an EMBL/GenBank/DDBJ whole genome shotgun (WGS) entry which is preliminary data.</text>
</comment>
<sequence>MLEKHLGHLKKPGHGMDAMVPPPGQAPLQPLAHTSARQSMKDEDSPAKSPATVSNWNSPSNVTGVSPAASSVPDEYMNVVHHNHSAYGMQAGMPPANMVYNTSPHGPMGAPRQPPPPHRRQISDISGGVDDMSRDVKRQQMYGPPPQQHPMQKQPMGQPMGQSMGQPM</sequence>
<dbReference type="EMBL" id="JAVRRA010027277">
    <property type="protein sequence ID" value="KAK5067872.1"/>
    <property type="molecule type" value="Genomic_DNA"/>
</dbReference>
<evidence type="ECO:0000256" key="1">
    <source>
        <dbReference type="SAM" id="MobiDB-lite"/>
    </source>
</evidence>
<feature type="non-terminal residue" evidence="2">
    <location>
        <position position="168"/>
    </location>
</feature>
<feature type="compositionally biased region" description="Low complexity" evidence="1">
    <location>
        <begin position="149"/>
        <end position="168"/>
    </location>
</feature>